<name>A0A918ULQ3_9CAUL</name>
<gene>
    <name evidence="8" type="primary">ccmA</name>
    <name evidence="8" type="ORF">GCM10011273_01830</name>
</gene>
<evidence type="ECO:0000313" key="8">
    <source>
        <dbReference type="EMBL" id="GGZ20849.1"/>
    </source>
</evidence>
<comment type="caution">
    <text evidence="8">The sequence shown here is derived from an EMBL/GenBank/DDBJ whole genome shotgun (WGS) entry which is preliminary data.</text>
</comment>
<dbReference type="RefSeq" id="WP_189484499.1">
    <property type="nucleotide sequence ID" value="NZ_BMZB01000001.1"/>
</dbReference>
<protein>
    <submittedName>
        <fullName evidence="8">Cytochrome c biogenesis ATP-binding export protein CcmA</fullName>
    </submittedName>
</protein>
<dbReference type="Pfam" id="PF00005">
    <property type="entry name" value="ABC_tran"/>
    <property type="match status" value="1"/>
</dbReference>
<dbReference type="InterPro" id="IPR027417">
    <property type="entry name" value="P-loop_NTPase"/>
</dbReference>
<keyword evidence="5" id="KW-1278">Translocase</keyword>
<keyword evidence="3" id="KW-0201">Cytochrome c-type biogenesis</keyword>
<dbReference type="Proteomes" id="UP000662572">
    <property type="component" value="Unassembled WGS sequence"/>
</dbReference>
<keyword evidence="2" id="KW-0547">Nucleotide-binding</keyword>
<accession>A0A918ULQ3</accession>
<dbReference type="EMBL" id="BMZB01000001">
    <property type="protein sequence ID" value="GGZ20849.1"/>
    <property type="molecule type" value="Genomic_DNA"/>
</dbReference>
<proteinExistence type="predicted"/>
<dbReference type="SMART" id="SM00382">
    <property type="entry name" value="AAA"/>
    <property type="match status" value="1"/>
</dbReference>
<dbReference type="PROSITE" id="PS00211">
    <property type="entry name" value="ABC_TRANSPORTER_1"/>
    <property type="match status" value="1"/>
</dbReference>
<evidence type="ECO:0000256" key="4">
    <source>
        <dbReference type="ARBA" id="ARBA00022840"/>
    </source>
</evidence>
<evidence type="ECO:0000256" key="1">
    <source>
        <dbReference type="ARBA" id="ARBA00022448"/>
    </source>
</evidence>
<dbReference type="PROSITE" id="PS50893">
    <property type="entry name" value="ABC_TRANSPORTER_2"/>
    <property type="match status" value="1"/>
</dbReference>
<dbReference type="PANTHER" id="PTHR43499">
    <property type="entry name" value="ABC TRANSPORTER I FAMILY MEMBER 1"/>
    <property type="match status" value="1"/>
</dbReference>
<dbReference type="InterPro" id="IPR003439">
    <property type="entry name" value="ABC_transporter-like_ATP-bd"/>
</dbReference>
<keyword evidence="1" id="KW-0813">Transport</keyword>
<evidence type="ECO:0000256" key="3">
    <source>
        <dbReference type="ARBA" id="ARBA00022748"/>
    </source>
</evidence>
<dbReference type="GO" id="GO:0005524">
    <property type="term" value="F:ATP binding"/>
    <property type="evidence" value="ECO:0007669"/>
    <property type="project" value="UniProtKB-KW"/>
</dbReference>
<dbReference type="PANTHER" id="PTHR43499:SF1">
    <property type="entry name" value="ABC TRANSPORTER I FAMILY MEMBER 1"/>
    <property type="match status" value="1"/>
</dbReference>
<dbReference type="Gene3D" id="3.40.50.300">
    <property type="entry name" value="P-loop containing nucleotide triphosphate hydrolases"/>
    <property type="match status" value="1"/>
</dbReference>
<reference evidence="8" key="2">
    <citation type="submission" date="2020-09" db="EMBL/GenBank/DDBJ databases">
        <authorList>
            <person name="Sun Q."/>
            <person name="Kim S."/>
        </authorList>
    </citation>
    <scope>NUCLEOTIDE SEQUENCE</scope>
    <source>
        <strain evidence="8">KCTC 32296</strain>
    </source>
</reference>
<organism evidence="8 9">
    <name type="scientific">Asticcacaulis endophyticus</name>
    <dbReference type="NCBI Taxonomy" id="1395890"/>
    <lineage>
        <taxon>Bacteria</taxon>
        <taxon>Pseudomonadati</taxon>
        <taxon>Pseudomonadota</taxon>
        <taxon>Alphaproteobacteria</taxon>
        <taxon>Caulobacterales</taxon>
        <taxon>Caulobacteraceae</taxon>
        <taxon>Asticcacaulis</taxon>
    </lineage>
</organism>
<keyword evidence="9" id="KW-1185">Reference proteome</keyword>
<evidence type="ECO:0000256" key="6">
    <source>
        <dbReference type="ARBA" id="ARBA00023136"/>
    </source>
</evidence>
<evidence type="ECO:0000256" key="2">
    <source>
        <dbReference type="ARBA" id="ARBA00022741"/>
    </source>
</evidence>
<feature type="domain" description="ABC transporter" evidence="7">
    <location>
        <begin position="5"/>
        <end position="215"/>
    </location>
</feature>
<dbReference type="InterPro" id="IPR003593">
    <property type="entry name" value="AAA+_ATPase"/>
</dbReference>
<dbReference type="AlphaFoldDB" id="A0A918ULQ3"/>
<dbReference type="NCBIfam" id="TIGR01189">
    <property type="entry name" value="ccmA"/>
    <property type="match status" value="1"/>
</dbReference>
<dbReference type="InterPro" id="IPR005895">
    <property type="entry name" value="ABC_transptr_haem_export_CcmA"/>
</dbReference>
<reference evidence="8" key="1">
    <citation type="journal article" date="2014" name="Int. J. Syst. Evol. Microbiol.">
        <title>Complete genome sequence of Corynebacterium casei LMG S-19264T (=DSM 44701T), isolated from a smear-ripened cheese.</title>
        <authorList>
            <consortium name="US DOE Joint Genome Institute (JGI-PGF)"/>
            <person name="Walter F."/>
            <person name="Albersmeier A."/>
            <person name="Kalinowski J."/>
            <person name="Ruckert C."/>
        </authorList>
    </citation>
    <scope>NUCLEOTIDE SEQUENCE</scope>
    <source>
        <strain evidence="8">KCTC 32296</strain>
    </source>
</reference>
<dbReference type="GO" id="GO:0016887">
    <property type="term" value="F:ATP hydrolysis activity"/>
    <property type="evidence" value="ECO:0007669"/>
    <property type="project" value="InterPro"/>
</dbReference>
<evidence type="ECO:0000256" key="5">
    <source>
        <dbReference type="ARBA" id="ARBA00022967"/>
    </source>
</evidence>
<dbReference type="InterPro" id="IPR017871">
    <property type="entry name" value="ABC_transporter-like_CS"/>
</dbReference>
<evidence type="ECO:0000259" key="7">
    <source>
        <dbReference type="PROSITE" id="PS50893"/>
    </source>
</evidence>
<evidence type="ECO:0000313" key="9">
    <source>
        <dbReference type="Proteomes" id="UP000662572"/>
    </source>
</evidence>
<dbReference type="SUPFAM" id="SSF52540">
    <property type="entry name" value="P-loop containing nucleoside triphosphate hydrolases"/>
    <property type="match status" value="1"/>
</dbReference>
<dbReference type="GO" id="GO:0022857">
    <property type="term" value="F:transmembrane transporter activity"/>
    <property type="evidence" value="ECO:0007669"/>
    <property type="project" value="InterPro"/>
</dbReference>
<keyword evidence="6" id="KW-0472">Membrane</keyword>
<keyword evidence="4 8" id="KW-0067">ATP-binding</keyword>
<dbReference type="GO" id="GO:0017004">
    <property type="term" value="P:cytochrome complex assembly"/>
    <property type="evidence" value="ECO:0007669"/>
    <property type="project" value="UniProtKB-KW"/>
</dbReference>
<sequence length="216" mass="23765">MSLSVTLDNISLRKGYNLLISNLNLEVGSGDAISLTGQNGVGKTTLLRAIAGFFSPHAGKISASDAGGPIDPVRFRTELIHYLGHQDALSPTRTTEQELRFQAQYLNANENNYQFAVQYLNLSPLLDLETRLLSAGQKRRVSFARLLIAQRPVWLLDEPMSPLDADQRDVAARLMQDHLSDGGIIIAAVHDPLPFETRIVHLTRPDISAQEVALVD</sequence>